<evidence type="ECO:0000313" key="5">
    <source>
        <dbReference type="Proteomes" id="UP000185434"/>
    </source>
</evidence>
<dbReference type="Proteomes" id="UP000185434">
    <property type="component" value="Chromosome"/>
</dbReference>
<evidence type="ECO:0000256" key="2">
    <source>
        <dbReference type="ARBA" id="ARBA00022723"/>
    </source>
</evidence>
<evidence type="ECO:0000313" key="4">
    <source>
        <dbReference type="EMBL" id="APT89191.1"/>
    </source>
</evidence>
<dbReference type="PANTHER" id="PTHR34535">
    <property type="entry name" value="HYDROGENASE MATURATION FACTOR HYPA"/>
    <property type="match status" value="1"/>
</dbReference>
<evidence type="ECO:0000256" key="3">
    <source>
        <dbReference type="ARBA" id="ARBA00022833"/>
    </source>
</evidence>
<sequence>MHEVALSNQLAGVVRRAAGGRRVTGVHLKIGALRQVVPETLRWAWGFVIDGTDLADAELEVEWIPLVIECANGHVTEVTGQLDLTCPECPAKTTIVGGEEFTVVDIEVA</sequence>
<evidence type="ECO:0000256" key="1">
    <source>
        <dbReference type="ARBA" id="ARBA00022596"/>
    </source>
</evidence>
<keyword evidence="5" id="KW-1185">Reference proteome</keyword>
<dbReference type="PANTHER" id="PTHR34535:SF3">
    <property type="entry name" value="HYDROGENASE MATURATION FACTOR HYPA"/>
    <property type="match status" value="1"/>
</dbReference>
<name>A0A1L7CTN8_9CORY</name>
<dbReference type="AlphaFoldDB" id="A0A1L7CTN8"/>
<dbReference type="Gene3D" id="3.30.2320.80">
    <property type="match status" value="1"/>
</dbReference>
<dbReference type="STRING" id="1437875.CFRA_07890"/>
<organism evidence="4 5">
    <name type="scientific">Corynebacterium frankenforstense DSM 45800</name>
    <dbReference type="NCBI Taxonomy" id="1437875"/>
    <lineage>
        <taxon>Bacteria</taxon>
        <taxon>Bacillati</taxon>
        <taxon>Actinomycetota</taxon>
        <taxon>Actinomycetes</taxon>
        <taxon>Mycobacteriales</taxon>
        <taxon>Corynebacteriaceae</taxon>
        <taxon>Corynebacterium</taxon>
    </lineage>
</organism>
<accession>A0A1L7CTN8</accession>
<dbReference type="GO" id="GO:0016151">
    <property type="term" value="F:nickel cation binding"/>
    <property type="evidence" value="ECO:0007669"/>
    <property type="project" value="InterPro"/>
</dbReference>
<keyword evidence="2" id="KW-0479">Metal-binding</keyword>
<reference evidence="4 5" key="1">
    <citation type="submission" date="2014-08" db="EMBL/GenBank/DDBJ databases">
        <title>Complete genome sequence of Corynebacterium frankenforstense ST18(T) (=DSM 45800(T)), isolated from raw cow milk.</title>
        <authorList>
            <person name="Ruckert C."/>
            <person name="Albersmeier A."/>
            <person name="Winkler A."/>
            <person name="Lipski A."/>
            <person name="Kalinowski J."/>
        </authorList>
    </citation>
    <scope>NUCLEOTIDE SEQUENCE [LARGE SCALE GENOMIC DNA]</scope>
    <source>
        <strain evidence="4 5">ST18</strain>
    </source>
</reference>
<dbReference type="InterPro" id="IPR000688">
    <property type="entry name" value="HypA/HybF"/>
</dbReference>
<dbReference type="RefSeq" id="WP_075664175.1">
    <property type="nucleotide sequence ID" value="NZ_CP009247.1"/>
</dbReference>
<dbReference type="KEGG" id="cfk:CFRA_07890"/>
<dbReference type="PIRSF" id="PIRSF004761">
    <property type="entry name" value="Hydrgn_mat_HypA"/>
    <property type="match status" value="1"/>
</dbReference>
<dbReference type="GO" id="GO:0051604">
    <property type="term" value="P:protein maturation"/>
    <property type="evidence" value="ECO:0007669"/>
    <property type="project" value="InterPro"/>
</dbReference>
<gene>
    <name evidence="4" type="ORF">CFRA_07890</name>
</gene>
<dbReference type="Pfam" id="PF01155">
    <property type="entry name" value="HypA"/>
    <property type="match status" value="1"/>
</dbReference>
<protein>
    <submittedName>
        <fullName evidence="4">Hydrogenase expression protein HupK</fullName>
    </submittedName>
</protein>
<dbReference type="EMBL" id="CP009247">
    <property type="protein sequence ID" value="APT89191.1"/>
    <property type="molecule type" value="Genomic_DNA"/>
</dbReference>
<keyword evidence="1" id="KW-0533">Nickel</keyword>
<keyword evidence="3" id="KW-0862">Zinc</keyword>
<proteinExistence type="predicted"/>
<dbReference type="GO" id="GO:0008270">
    <property type="term" value="F:zinc ion binding"/>
    <property type="evidence" value="ECO:0007669"/>
    <property type="project" value="TreeGrafter"/>
</dbReference>